<dbReference type="PANTHER" id="PTHR43083">
    <property type="entry name" value="MANNAN POLYMERASE II"/>
    <property type="match status" value="1"/>
</dbReference>
<keyword evidence="2" id="KW-1133">Transmembrane helix</keyword>
<keyword evidence="2" id="KW-0812">Transmembrane</keyword>
<protein>
    <submittedName>
        <fullName evidence="3">Uncharacterized protein</fullName>
    </submittedName>
</protein>
<keyword evidence="4" id="KW-1185">Reference proteome</keyword>
<reference evidence="3" key="1">
    <citation type="submission" date="2019-03" db="EMBL/GenBank/DDBJ databases">
        <title>Long read genome sequence of the mycoparasitic Pythium oligandrum ATCC 38472 isolated from sugarbeet rhizosphere.</title>
        <authorList>
            <person name="Gaulin E."/>
        </authorList>
    </citation>
    <scope>NUCLEOTIDE SEQUENCE</scope>
    <source>
        <strain evidence="3">ATCC 38472_TT</strain>
    </source>
</reference>
<sequence length="413" mass="47257">MRLPTTDAVHKHPRKTPAIVLGFLALFSVSVGLTLWSAGFGFNNVRGGAPPRPSVSIEPDESLVEFIGKSVLHPRTAPLPRANSVPFEVEDFRKPFSDQTRETTETFPLYGSNKRGIHYRLDNDAIIQDGAHDMVLIVLVYNDEKSWGETRSVEDFFDLIATFTHPPEKTAVTMLTSSKKEFDKVQSIMKEKIPAYAQFSLLYRNDLDTGSKLTRENRHDQGVQNVRRRMLARYRNYALLSTLETWHQHVVWLDADVYSVPSELVSKMIKADRDILEPICVIRDRDSDHDREYDFNAWVGTRTQPKSAKERNGFVPNPLDINRISDFSNKPHEYIALDSVGGTMLYVRADIHRQGVLFPHHYVIGSEWNAEGYDGIETEGLCYSAHFLGFRCWGMPHEVIHHYSKPKNWTEPV</sequence>
<dbReference type="InterPro" id="IPR052086">
    <property type="entry name" value="Mannan_Polymerase_Subunit"/>
</dbReference>
<organism evidence="3 4">
    <name type="scientific">Pythium oligandrum</name>
    <name type="common">Mycoparasitic fungus</name>
    <dbReference type="NCBI Taxonomy" id="41045"/>
    <lineage>
        <taxon>Eukaryota</taxon>
        <taxon>Sar</taxon>
        <taxon>Stramenopiles</taxon>
        <taxon>Oomycota</taxon>
        <taxon>Peronosporomycetes</taxon>
        <taxon>Pythiales</taxon>
        <taxon>Pythiaceae</taxon>
        <taxon>Pythium</taxon>
    </lineage>
</organism>
<accession>A0A8K1FL73</accession>
<feature type="transmembrane region" description="Helical" evidence="2">
    <location>
        <begin position="20"/>
        <end position="42"/>
    </location>
</feature>
<dbReference type="SUPFAM" id="SSF53448">
    <property type="entry name" value="Nucleotide-diphospho-sugar transferases"/>
    <property type="match status" value="1"/>
</dbReference>
<evidence type="ECO:0000313" key="3">
    <source>
        <dbReference type="EMBL" id="TMW66841.1"/>
    </source>
</evidence>
<name>A0A8K1FL73_PYTOL</name>
<evidence type="ECO:0000313" key="4">
    <source>
        <dbReference type="Proteomes" id="UP000794436"/>
    </source>
</evidence>
<dbReference type="PANTHER" id="PTHR43083:SF6">
    <property type="entry name" value="MANNAN POLYMERASE COMPLEXES SUBUNIT MNN9"/>
    <property type="match status" value="1"/>
</dbReference>
<keyword evidence="2" id="KW-0472">Membrane</keyword>
<dbReference type="EMBL" id="SPLM01000006">
    <property type="protein sequence ID" value="TMW66841.1"/>
    <property type="molecule type" value="Genomic_DNA"/>
</dbReference>
<evidence type="ECO:0000256" key="2">
    <source>
        <dbReference type="SAM" id="Phobius"/>
    </source>
</evidence>
<dbReference type="Proteomes" id="UP000794436">
    <property type="component" value="Unassembled WGS sequence"/>
</dbReference>
<dbReference type="InterPro" id="IPR029044">
    <property type="entry name" value="Nucleotide-diphossugar_trans"/>
</dbReference>
<comment type="similarity">
    <text evidence="1">Belongs to the ANP1/MMN9/VAN1 family.</text>
</comment>
<proteinExistence type="inferred from homology"/>
<dbReference type="OrthoDB" id="204164at2759"/>
<dbReference type="AlphaFoldDB" id="A0A8K1FL73"/>
<dbReference type="Gene3D" id="3.90.550.10">
    <property type="entry name" value="Spore Coat Polysaccharide Biosynthesis Protein SpsA, Chain A"/>
    <property type="match status" value="1"/>
</dbReference>
<gene>
    <name evidence="3" type="ORF">Poli38472_011957</name>
</gene>
<dbReference type="Pfam" id="PF03452">
    <property type="entry name" value="Anp1"/>
    <property type="match status" value="1"/>
</dbReference>
<comment type="caution">
    <text evidence="3">The sequence shown here is derived from an EMBL/GenBank/DDBJ whole genome shotgun (WGS) entry which is preliminary data.</text>
</comment>
<evidence type="ECO:0000256" key="1">
    <source>
        <dbReference type="ARBA" id="ARBA00037964"/>
    </source>
</evidence>